<evidence type="ECO:0000256" key="2">
    <source>
        <dbReference type="SAM" id="Phobius"/>
    </source>
</evidence>
<feature type="coiled-coil region" evidence="1">
    <location>
        <begin position="121"/>
        <end position="151"/>
    </location>
</feature>
<protein>
    <submittedName>
        <fullName evidence="3">Uncharacterized protein</fullName>
    </submittedName>
</protein>
<gene>
    <name evidence="3" type="ORF">V144x_10920</name>
</gene>
<evidence type="ECO:0000313" key="4">
    <source>
        <dbReference type="Proteomes" id="UP000318704"/>
    </source>
</evidence>
<evidence type="ECO:0000256" key="1">
    <source>
        <dbReference type="SAM" id="Coils"/>
    </source>
</evidence>
<keyword evidence="2" id="KW-1133">Transmembrane helix</keyword>
<organism evidence="3 4">
    <name type="scientific">Gimesia aquarii</name>
    <dbReference type="NCBI Taxonomy" id="2527964"/>
    <lineage>
        <taxon>Bacteria</taxon>
        <taxon>Pseudomonadati</taxon>
        <taxon>Planctomycetota</taxon>
        <taxon>Planctomycetia</taxon>
        <taxon>Planctomycetales</taxon>
        <taxon>Planctomycetaceae</taxon>
        <taxon>Gimesia</taxon>
    </lineage>
</organism>
<dbReference type="EMBL" id="CP037920">
    <property type="protein sequence ID" value="QDT95646.1"/>
    <property type="molecule type" value="Genomic_DNA"/>
</dbReference>
<accession>A0A517VRJ0</accession>
<proteinExistence type="predicted"/>
<dbReference type="RefSeq" id="WP_144982432.1">
    <property type="nucleotide sequence ID" value="NZ_CP037920.1"/>
</dbReference>
<keyword evidence="2" id="KW-0812">Transmembrane</keyword>
<reference evidence="3 4" key="1">
    <citation type="submission" date="2019-03" db="EMBL/GenBank/DDBJ databases">
        <title>Deep-cultivation of Planctomycetes and their phenomic and genomic characterization uncovers novel biology.</title>
        <authorList>
            <person name="Wiegand S."/>
            <person name="Jogler M."/>
            <person name="Boedeker C."/>
            <person name="Pinto D."/>
            <person name="Vollmers J."/>
            <person name="Rivas-Marin E."/>
            <person name="Kohn T."/>
            <person name="Peeters S.H."/>
            <person name="Heuer A."/>
            <person name="Rast P."/>
            <person name="Oberbeckmann S."/>
            <person name="Bunk B."/>
            <person name="Jeske O."/>
            <person name="Meyerdierks A."/>
            <person name="Storesund J.E."/>
            <person name="Kallscheuer N."/>
            <person name="Luecker S."/>
            <person name="Lage O.M."/>
            <person name="Pohl T."/>
            <person name="Merkel B.J."/>
            <person name="Hornburger P."/>
            <person name="Mueller R.-W."/>
            <person name="Bruemmer F."/>
            <person name="Labrenz M."/>
            <person name="Spormann A.M."/>
            <person name="Op den Camp H."/>
            <person name="Overmann J."/>
            <person name="Amann R."/>
            <person name="Jetten M.S.M."/>
            <person name="Mascher T."/>
            <person name="Medema M.H."/>
            <person name="Devos D.P."/>
            <person name="Kaster A.-K."/>
            <person name="Ovreas L."/>
            <person name="Rohde M."/>
            <person name="Galperin M.Y."/>
            <person name="Jogler C."/>
        </authorList>
    </citation>
    <scope>NUCLEOTIDE SEQUENCE [LARGE SCALE GENOMIC DNA]</scope>
    <source>
        <strain evidence="3 4">V144</strain>
    </source>
</reference>
<feature type="transmembrane region" description="Helical" evidence="2">
    <location>
        <begin position="22"/>
        <end position="40"/>
    </location>
</feature>
<dbReference type="KEGG" id="gaw:V144x_10920"/>
<sequence>MSEKERADEDIRVFNHKFKWESLRSVVFWSFIALATLYIFKPHELQDSIKQLELELGNQIKGKMFEQRVGILDDFIVKSDAYTKHVNVVAEHARPADYHSYEEEFVNSYNLQLARMRAVFGDAIESEIQQAEAQRKALHKALRVMKQYKDETKKDYTVRPLEGIEIENVSQERDALVKKNIAITKKAIQLQFSGIIEEDSNVSKK</sequence>
<keyword evidence="1" id="KW-0175">Coiled coil</keyword>
<keyword evidence="2" id="KW-0472">Membrane</keyword>
<dbReference type="Proteomes" id="UP000318704">
    <property type="component" value="Chromosome"/>
</dbReference>
<name>A0A517VRJ0_9PLAN</name>
<evidence type="ECO:0000313" key="3">
    <source>
        <dbReference type="EMBL" id="QDT95646.1"/>
    </source>
</evidence>
<dbReference type="AlphaFoldDB" id="A0A517VRJ0"/>